<sequence>MTGRRGDRGSVTAEFAVAVPAVVLVLVLGAATLGACSRQVRLQDAAADAARLVARGESTARAGSVLAGAVAGATARVARHDDLVCVIASAPAGLPVPIPPLRASSCALDGGL</sequence>
<feature type="domain" description="TadE-like" evidence="2">
    <location>
        <begin position="9"/>
        <end position="51"/>
    </location>
</feature>
<feature type="transmembrane region" description="Helical" evidence="1">
    <location>
        <begin position="15"/>
        <end position="36"/>
    </location>
</feature>
<dbReference type="Proteomes" id="UP001500540">
    <property type="component" value="Unassembled WGS sequence"/>
</dbReference>
<dbReference type="RefSeq" id="WP_344781448.1">
    <property type="nucleotide sequence ID" value="NZ_BAABAF010000003.1"/>
</dbReference>
<comment type="caution">
    <text evidence="3">The sequence shown here is derived from an EMBL/GenBank/DDBJ whole genome shotgun (WGS) entry which is preliminary data.</text>
</comment>
<dbReference type="Pfam" id="PF07811">
    <property type="entry name" value="TadE"/>
    <property type="match status" value="1"/>
</dbReference>
<gene>
    <name evidence="3" type="ORF">GCM10022240_11430</name>
</gene>
<organism evidence="3 4">
    <name type="scientific">Microbacterium kribbense</name>
    <dbReference type="NCBI Taxonomy" id="433645"/>
    <lineage>
        <taxon>Bacteria</taxon>
        <taxon>Bacillati</taxon>
        <taxon>Actinomycetota</taxon>
        <taxon>Actinomycetes</taxon>
        <taxon>Micrococcales</taxon>
        <taxon>Microbacteriaceae</taxon>
        <taxon>Microbacterium</taxon>
    </lineage>
</organism>
<proteinExistence type="predicted"/>
<keyword evidence="1" id="KW-1133">Transmembrane helix</keyword>
<reference evidence="4" key="1">
    <citation type="journal article" date="2019" name="Int. J. Syst. Evol. Microbiol.">
        <title>The Global Catalogue of Microorganisms (GCM) 10K type strain sequencing project: providing services to taxonomists for standard genome sequencing and annotation.</title>
        <authorList>
            <consortium name="The Broad Institute Genomics Platform"/>
            <consortium name="The Broad Institute Genome Sequencing Center for Infectious Disease"/>
            <person name="Wu L."/>
            <person name="Ma J."/>
        </authorList>
    </citation>
    <scope>NUCLEOTIDE SEQUENCE [LARGE SCALE GENOMIC DNA]</scope>
    <source>
        <strain evidence="4">JCM 16950</strain>
    </source>
</reference>
<dbReference type="NCBIfam" id="NF041390">
    <property type="entry name" value="TadE_Rv3655c"/>
    <property type="match status" value="1"/>
</dbReference>
<evidence type="ECO:0000256" key="1">
    <source>
        <dbReference type="SAM" id="Phobius"/>
    </source>
</evidence>
<evidence type="ECO:0000259" key="2">
    <source>
        <dbReference type="Pfam" id="PF07811"/>
    </source>
</evidence>
<dbReference type="InterPro" id="IPR012495">
    <property type="entry name" value="TadE-like_dom"/>
</dbReference>
<evidence type="ECO:0000313" key="4">
    <source>
        <dbReference type="Proteomes" id="UP001500540"/>
    </source>
</evidence>
<keyword evidence="4" id="KW-1185">Reference proteome</keyword>
<keyword evidence="1" id="KW-0812">Transmembrane</keyword>
<dbReference type="InterPro" id="IPR049790">
    <property type="entry name" value="Rv3655c/TadE"/>
</dbReference>
<protein>
    <recommendedName>
        <fullName evidence="2">TadE-like domain-containing protein</fullName>
    </recommendedName>
</protein>
<evidence type="ECO:0000313" key="3">
    <source>
        <dbReference type="EMBL" id="GAA3760474.1"/>
    </source>
</evidence>
<keyword evidence="1" id="KW-0472">Membrane</keyword>
<name>A0ABP7GDR1_9MICO</name>
<dbReference type="EMBL" id="BAABAF010000003">
    <property type="protein sequence ID" value="GAA3760474.1"/>
    <property type="molecule type" value="Genomic_DNA"/>
</dbReference>
<accession>A0ABP7GDR1</accession>